<keyword evidence="3" id="KW-1185">Reference proteome</keyword>
<accession>A0A371IBS4</accession>
<evidence type="ECO:0000256" key="1">
    <source>
        <dbReference type="SAM" id="MobiDB-lite"/>
    </source>
</evidence>
<comment type="caution">
    <text evidence="2">The sequence shown here is derived from an EMBL/GenBank/DDBJ whole genome shotgun (WGS) entry which is preliminary data.</text>
</comment>
<protein>
    <submittedName>
        <fullName evidence="2">Uncharacterized protein</fullName>
    </submittedName>
</protein>
<dbReference type="OrthoDB" id="1741921at2759"/>
<evidence type="ECO:0000313" key="3">
    <source>
        <dbReference type="Proteomes" id="UP000257109"/>
    </source>
</evidence>
<proteinExistence type="predicted"/>
<name>A0A371IBS4_MUCPR</name>
<reference evidence="2" key="1">
    <citation type="submission" date="2018-05" db="EMBL/GenBank/DDBJ databases">
        <title>Draft genome of Mucuna pruriens seed.</title>
        <authorList>
            <person name="Nnadi N.E."/>
            <person name="Vos R."/>
            <person name="Hasami M.H."/>
            <person name="Devisetty U.K."/>
            <person name="Aguiy J.C."/>
        </authorList>
    </citation>
    <scope>NUCLEOTIDE SEQUENCE [LARGE SCALE GENOMIC DNA]</scope>
    <source>
        <strain evidence="2">JCA_2017</strain>
    </source>
</reference>
<feature type="non-terminal residue" evidence="2">
    <location>
        <position position="1"/>
    </location>
</feature>
<dbReference type="AlphaFoldDB" id="A0A371IBS4"/>
<organism evidence="2 3">
    <name type="scientific">Mucuna pruriens</name>
    <name type="common">Velvet bean</name>
    <name type="synonym">Dolichos pruriens</name>
    <dbReference type="NCBI Taxonomy" id="157652"/>
    <lineage>
        <taxon>Eukaryota</taxon>
        <taxon>Viridiplantae</taxon>
        <taxon>Streptophyta</taxon>
        <taxon>Embryophyta</taxon>
        <taxon>Tracheophyta</taxon>
        <taxon>Spermatophyta</taxon>
        <taxon>Magnoliopsida</taxon>
        <taxon>eudicotyledons</taxon>
        <taxon>Gunneridae</taxon>
        <taxon>Pentapetalae</taxon>
        <taxon>rosids</taxon>
        <taxon>fabids</taxon>
        <taxon>Fabales</taxon>
        <taxon>Fabaceae</taxon>
        <taxon>Papilionoideae</taxon>
        <taxon>50 kb inversion clade</taxon>
        <taxon>NPAAA clade</taxon>
        <taxon>indigoferoid/millettioid clade</taxon>
        <taxon>Phaseoleae</taxon>
        <taxon>Mucuna</taxon>
    </lineage>
</organism>
<feature type="region of interest" description="Disordered" evidence="1">
    <location>
        <begin position="176"/>
        <end position="208"/>
    </location>
</feature>
<sequence>MSCFARESEINRVFFSNQLMLVLVYNEACLNSKIGSSSLPIFIIYLLQDVQDVFPVKVPSGLPFIRGIEHQIDLNPGAAFLKGPAYRNRPASWEECLPHLEFAYNKTVKSISYSPFEKTEFVRELHAKVQANIEKRNEKYARQANKGCVIVTFEPGDCVWVLRRKEKFLSEEFDSRMNPFEEGGNDRDPANKAKDPLRDTGGSLTRPRTNMMKQSLQDLSAEKMESLIVGGKIERLIVDDGKMESLIAGGKMESLIAHGKTESLIFAIRVTLFDNFDSTDRLRLGSSSSFT</sequence>
<dbReference type="EMBL" id="QJKJ01000463">
    <property type="protein sequence ID" value="RDY12455.1"/>
    <property type="molecule type" value="Genomic_DNA"/>
</dbReference>
<evidence type="ECO:0000313" key="2">
    <source>
        <dbReference type="EMBL" id="RDY12455.1"/>
    </source>
</evidence>
<gene>
    <name evidence="2" type="ORF">CR513_02754</name>
</gene>
<feature type="compositionally biased region" description="Basic and acidic residues" evidence="1">
    <location>
        <begin position="184"/>
        <end position="198"/>
    </location>
</feature>
<dbReference type="Proteomes" id="UP000257109">
    <property type="component" value="Unassembled WGS sequence"/>
</dbReference>